<feature type="binding site" evidence="12">
    <location>
        <position position="205"/>
    </location>
    <ligand>
        <name>ATP</name>
        <dbReference type="ChEBI" id="CHEBI:30616"/>
    </ligand>
</feature>
<evidence type="ECO:0000256" key="7">
    <source>
        <dbReference type="ARBA" id="ARBA00022741"/>
    </source>
</evidence>
<evidence type="ECO:0000256" key="10">
    <source>
        <dbReference type="ARBA" id="ARBA00022842"/>
    </source>
</evidence>
<keyword evidence="8 14" id="KW-0418">Kinase</keyword>
<evidence type="ECO:0000256" key="9">
    <source>
        <dbReference type="ARBA" id="ARBA00022840"/>
    </source>
</evidence>
<feature type="region of interest" description="Disordered" evidence="15">
    <location>
        <begin position="35"/>
        <end position="57"/>
    </location>
</feature>
<evidence type="ECO:0000256" key="4">
    <source>
        <dbReference type="ARBA" id="ARBA00022490"/>
    </source>
</evidence>
<evidence type="ECO:0000256" key="3">
    <source>
        <dbReference type="ARBA" id="ARBA00008142"/>
    </source>
</evidence>
<dbReference type="SUPFAM" id="SSF54919">
    <property type="entry name" value="Nucleoside diphosphate kinase, NDK"/>
    <property type="match status" value="1"/>
</dbReference>
<dbReference type="GO" id="GO:0006241">
    <property type="term" value="P:CTP biosynthetic process"/>
    <property type="evidence" value="ECO:0007669"/>
    <property type="project" value="InterPro"/>
</dbReference>
<dbReference type="STRING" id="4558.A0A194YRK7"/>
<keyword evidence="5 14" id="KW-0808">Transferase</keyword>
<keyword evidence="11" id="KW-0546">Nucleotide metabolism</keyword>
<dbReference type="Gene3D" id="3.30.70.141">
    <property type="entry name" value="Nucleoside diphosphate kinase-like domain"/>
    <property type="match status" value="1"/>
</dbReference>
<evidence type="ECO:0000256" key="14">
    <source>
        <dbReference type="RuleBase" id="RU004013"/>
    </source>
</evidence>
<dbReference type="EMBL" id="CM000763">
    <property type="protein sequence ID" value="KXG30465.1"/>
    <property type="molecule type" value="Genomic_DNA"/>
</dbReference>
<dbReference type="GO" id="GO:0006228">
    <property type="term" value="P:UTP biosynthetic process"/>
    <property type="evidence" value="ECO:0007669"/>
    <property type="project" value="InterPro"/>
</dbReference>
<protein>
    <recommendedName>
        <fullName evidence="14">Nucleoside diphosphate kinase</fullName>
        <ecNumber evidence="14">2.7.4.6</ecNumber>
    </recommendedName>
</protein>
<evidence type="ECO:0000259" key="16">
    <source>
        <dbReference type="SMART" id="SM00562"/>
    </source>
</evidence>
<dbReference type="AlphaFoldDB" id="A0A194YRK7"/>
<evidence type="ECO:0000313" key="18">
    <source>
        <dbReference type="Proteomes" id="UP000000768"/>
    </source>
</evidence>
<feature type="binding site" evidence="12">
    <location>
        <position position="175"/>
    </location>
    <ligand>
        <name>ATP</name>
        <dbReference type="ChEBI" id="CHEBI:30616"/>
    </ligand>
</feature>
<evidence type="ECO:0000256" key="13">
    <source>
        <dbReference type="RuleBase" id="RU004011"/>
    </source>
</evidence>
<accession>A0A194YRK7</accession>
<name>A0A194YRK7_SORBI</name>
<reference evidence="17 18" key="1">
    <citation type="journal article" date="2009" name="Nature">
        <title>The Sorghum bicolor genome and the diversification of grasses.</title>
        <authorList>
            <person name="Paterson A.H."/>
            <person name="Bowers J.E."/>
            <person name="Bruggmann R."/>
            <person name="Dubchak I."/>
            <person name="Grimwood J."/>
            <person name="Gundlach H."/>
            <person name="Haberer G."/>
            <person name="Hellsten U."/>
            <person name="Mitros T."/>
            <person name="Poliakov A."/>
            <person name="Schmutz J."/>
            <person name="Spannagl M."/>
            <person name="Tang H."/>
            <person name="Wang X."/>
            <person name="Wicker T."/>
            <person name="Bharti A.K."/>
            <person name="Chapman J."/>
            <person name="Feltus F.A."/>
            <person name="Gowik U."/>
            <person name="Grigoriev I.V."/>
            <person name="Lyons E."/>
            <person name="Maher C.A."/>
            <person name="Martis M."/>
            <person name="Narechania A."/>
            <person name="Otillar R.P."/>
            <person name="Penning B.W."/>
            <person name="Salamov A.A."/>
            <person name="Wang Y."/>
            <person name="Zhang L."/>
            <person name="Carpita N.C."/>
            <person name="Freeling M."/>
            <person name="Gingle A.R."/>
            <person name="Hash C.T."/>
            <person name="Keller B."/>
            <person name="Klein P."/>
            <person name="Kresovich S."/>
            <person name="McCann M.C."/>
            <person name="Ming R."/>
            <person name="Peterson D.G."/>
            <person name="Mehboob-ur-Rahman"/>
            <person name="Ware D."/>
            <person name="Westhoff P."/>
            <person name="Mayer K.F."/>
            <person name="Messing J."/>
            <person name="Rokhsar D.S."/>
        </authorList>
    </citation>
    <scope>NUCLEOTIDE SEQUENCE [LARGE SCALE GENOMIC DNA]</scope>
    <source>
        <strain evidence="18">cv. BTx623</strain>
    </source>
</reference>
<dbReference type="PRINTS" id="PR01243">
    <property type="entry name" value="NUCDPKINASE"/>
</dbReference>
<dbReference type="OrthoDB" id="2162449at2759"/>
<evidence type="ECO:0000256" key="8">
    <source>
        <dbReference type="ARBA" id="ARBA00022777"/>
    </source>
</evidence>
<dbReference type="Pfam" id="PF00334">
    <property type="entry name" value="NDK"/>
    <property type="match status" value="1"/>
</dbReference>
<gene>
    <name evidence="17" type="ORF">SORBI_3004G184500</name>
</gene>
<keyword evidence="10" id="KW-0460">Magnesium</keyword>
<dbReference type="GO" id="GO:0004550">
    <property type="term" value="F:nucleoside diphosphate kinase activity"/>
    <property type="evidence" value="ECO:0007669"/>
    <property type="project" value="UniProtKB-EC"/>
</dbReference>
<feature type="active site" description="Pros-phosphohistidine intermediate" evidence="12">
    <location>
        <position position="208"/>
    </location>
</feature>
<evidence type="ECO:0000256" key="1">
    <source>
        <dbReference type="ARBA" id="ARBA00000082"/>
    </source>
</evidence>
<dbReference type="SMART" id="SM00562">
    <property type="entry name" value="NDK"/>
    <property type="match status" value="1"/>
</dbReference>
<dbReference type="PANTHER" id="PTHR46161:SF3">
    <property type="entry name" value="NUCLEOSIDE DIPHOSPHATE KINASE DDB_G0292928-RELATED"/>
    <property type="match status" value="1"/>
</dbReference>
<dbReference type="InterPro" id="IPR036850">
    <property type="entry name" value="NDK-like_dom_sf"/>
</dbReference>
<dbReference type="Proteomes" id="UP000000768">
    <property type="component" value="Chromosome 4"/>
</dbReference>
<keyword evidence="7 14" id="KW-0547">Nucleotide-binding</keyword>
<evidence type="ECO:0000256" key="11">
    <source>
        <dbReference type="ARBA" id="ARBA00023080"/>
    </source>
</evidence>
<evidence type="ECO:0000256" key="15">
    <source>
        <dbReference type="SAM" id="MobiDB-lite"/>
    </source>
</evidence>
<evidence type="ECO:0000256" key="6">
    <source>
        <dbReference type="ARBA" id="ARBA00022723"/>
    </source>
</evidence>
<comment type="similarity">
    <text evidence="3 12 13">Belongs to the NDK family.</text>
</comment>
<evidence type="ECO:0000256" key="5">
    <source>
        <dbReference type="ARBA" id="ARBA00022679"/>
    </source>
</evidence>
<dbReference type="InterPro" id="IPR034907">
    <property type="entry name" value="NDK-like_dom"/>
</dbReference>
<dbReference type="EMBL" id="CM000763">
    <property type="protein sequence ID" value="OQU85167.1"/>
    <property type="molecule type" value="Genomic_DNA"/>
</dbReference>
<comment type="catalytic activity">
    <reaction evidence="1 14">
        <text>a 2'-deoxyribonucleoside 5'-diphosphate + ATP = a 2'-deoxyribonucleoside 5'-triphosphate + ADP</text>
        <dbReference type="Rhea" id="RHEA:44640"/>
        <dbReference type="ChEBI" id="CHEBI:30616"/>
        <dbReference type="ChEBI" id="CHEBI:61560"/>
        <dbReference type="ChEBI" id="CHEBI:73316"/>
        <dbReference type="ChEBI" id="CHEBI:456216"/>
        <dbReference type="EC" id="2.7.4.6"/>
    </reaction>
</comment>
<dbReference type="FunCoup" id="A0A194YRK7">
    <property type="interactions" value="330"/>
</dbReference>
<keyword evidence="6" id="KW-0479">Metal-binding</keyword>
<dbReference type="InterPro" id="IPR023005">
    <property type="entry name" value="Nucleoside_diP_kinase_AS"/>
</dbReference>
<keyword evidence="9 14" id="KW-0067">ATP-binding</keyword>
<dbReference type="GO" id="GO:0005524">
    <property type="term" value="F:ATP binding"/>
    <property type="evidence" value="ECO:0007669"/>
    <property type="project" value="UniProtKB-KW"/>
</dbReference>
<feature type="domain" description="Nucleoside diphosphate kinase-like" evidence="16">
    <location>
        <begin position="91"/>
        <end position="231"/>
    </location>
</feature>
<sequence length="238" mass="25628">MGQAGQHRERRASTAGENGTSSACWSCVGWLSKASRPGKRTAGSLPPPFPAPPRMAGATTSAPGALVRVCLPPLLLLFLFYGCCRCGAVEAERTLAMIKPDGLSGKYTEKIKAAILDSGFHIVKETKVQLDAERASLFYAEHSQRSFFDSLVKYITSGPVLAMVLERPDAIAQWRALIGPTDARKAKTSHPNSIRAMCGLDSEKNCVHGSDSPESAAREISFFFGEEADSVTVEHDEL</sequence>
<dbReference type="Gramene" id="OQU85167">
    <property type="protein sequence ID" value="OQU85167"/>
    <property type="gene ID" value="SORBI_3004G184500"/>
</dbReference>
<proteinExistence type="inferred from homology"/>
<keyword evidence="18" id="KW-1185">Reference proteome</keyword>
<dbReference type="EC" id="2.7.4.6" evidence="14"/>
<dbReference type="OMA" id="MEASMFL"/>
<dbReference type="PROSITE" id="PS51374">
    <property type="entry name" value="NDPK_LIKE"/>
    <property type="match status" value="1"/>
</dbReference>
<comment type="catalytic activity">
    <reaction evidence="2">
        <text>a ribonucleoside 5'-diphosphate + ATP = a ribonucleoside 5'-triphosphate + ADP</text>
        <dbReference type="Rhea" id="RHEA:18113"/>
        <dbReference type="ChEBI" id="CHEBI:30616"/>
        <dbReference type="ChEBI" id="CHEBI:57930"/>
        <dbReference type="ChEBI" id="CHEBI:61557"/>
        <dbReference type="ChEBI" id="CHEBI:456216"/>
        <dbReference type="EC" id="2.7.4.6"/>
    </reaction>
</comment>
<dbReference type="InParanoid" id="A0A194YRK7"/>
<feature type="binding site" evidence="12">
    <location>
        <position position="195"/>
    </location>
    <ligand>
        <name>ATP</name>
        <dbReference type="ChEBI" id="CHEBI:30616"/>
    </ligand>
</feature>
<dbReference type="PANTHER" id="PTHR46161">
    <property type="entry name" value="NUCLEOSIDE DIPHOSPHATE KINASE"/>
    <property type="match status" value="1"/>
</dbReference>
<dbReference type="InterPro" id="IPR001564">
    <property type="entry name" value="Nucleoside_diP_kinase"/>
</dbReference>
<dbReference type="eggNOG" id="KOG0888">
    <property type="taxonomic scope" value="Eukaryota"/>
</dbReference>
<feature type="binding site" evidence="12">
    <location>
        <position position="99"/>
    </location>
    <ligand>
        <name>ATP</name>
        <dbReference type="ChEBI" id="CHEBI:30616"/>
    </ligand>
</feature>
<evidence type="ECO:0000313" key="17">
    <source>
        <dbReference type="EMBL" id="KXG30465.1"/>
    </source>
</evidence>
<reference evidence="18" key="3">
    <citation type="journal article" date="2018" name="Plant J.">
        <title>The Sorghum bicolor reference genome: improved assembly, gene annotations, a transcriptome atlas, and signatures of genome organization.</title>
        <authorList>
            <person name="McCormick R.F."/>
            <person name="Truong S.K."/>
            <person name="Sreedasyam A."/>
            <person name="Jenkins J."/>
            <person name="Shu S."/>
            <person name="Sims D."/>
            <person name="Kennedy M."/>
            <person name="Amirebrahimi M."/>
            <person name="Weers B.D."/>
            <person name="McKinley B."/>
            <person name="Mattison A."/>
            <person name="Morishige D.T."/>
            <person name="Grimwood J."/>
            <person name="Schmutz J."/>
            <person name="Mullet J.E."/>
        </authorList>
    </citation>
    <scope>NUCLEOTIDE SEQUENCE [LARGE SCALE GENOMIC DNA]</scope>
    <source>
        <strain evidence="18">cv. BTx623</strain>
    </source>
</reference>
<reference evidence="17" key="2">
    <citation type="submission" date="2017-02" db="EMBL/GenBank/DDBJ databases">
        <title>WGS assembly of Sorghum bicolor.</title>
        <authorList>
            <person name="Paterson A."/>
            <person name="Mullet J."/>
            <person name="Bowers J."/>
            <person name="Bruggmann R."/>
            <person name="Dubchak I."/>
            <person name="Grimwood J."/>
            <person name="Gundlach H."/>
            <person name="Haberer G."/>
            <person name="Hellsten U."/>
            <person name="Mitros T."/>
            <person name="Poliakov A."/>
            <person name="Schmutz J."/>
            <person name="Spannagl M."/>
            <person name="Tang H."/>
            <person name="Wang X."/>
            <person name="Wicker T."/>
            <person name="Bharti A."/>
            <person name="Chapman J."/>
            <person name="Feltus F."/>
            <person name="Gowik U."/>
            <person name="Grigoriev I."/>
            <person name="Lyons E."/>
            <person name="Maher C."/>
            <person name="Martis M."/>
            <person name="Narechania A."/>
            <person name="Otillar R."/>
            <person name="Penning B."/>
            <person name="Salamov A."/>
            <person name="Wang Y."/>
            <person name="Zhang L."/>
            <person name="Carpita N."/>
            <person name="Freeling M."/>
            <person name="Gingle A."/>
            <person name="Hash C."/>
            <person name="Keller B."/>
            <person name="Klein P."/>
            <person name="Kresovich S."/>
            <person name="Mccann M."/>
            <person name="Ming R."/>
            <person name="Peterson D."/>
            <person name="Rahman M."/>
            <person name="Ware D."/>
            <person name="Westhoff P."/>
            <person name="Mayer K."/>
            <person name="Messing J."/>
            <person name="Sims D."/>
            <person name="Jenkins J."/>
            <person name="Shu S."/>
            <person name="Rokhsar D."/>
        </authorList>
    </citation>
    <scope>NUCLEOTIDE SEQUENCE</scope>
</reference>
<evidence type="ECO:0000256" key="2">
    <source>
        <dbReference type="ARBA" id="ARBA00000937"/>
    </source>
</evidence>
<organism evidence="17 18">
    <name type="scientific">Sorghum bicolor</name>
    <name type="common">Sorghum</name>
    <name type="synonym">Sorghum vulgare</name>
    <dbReference type="NCBI Taxonomy" id="4558"/>
    <lineage>
        <taxon>Eukaryota</taxon>
        <taxon>Viridiplantae</taxon>
        <taxon>Streptophyta</taxon>
        <taxon>Embryophyta</taxon>
        <taxon>Tracheophyta</taxon>
        <taxon>Spermatophyta</taxon>
        <taxon>Magnoliopsida</taxon>
        <taxon>Liliopsida</taxon>
        <taxon>Poales</taxon>
        <taxon>Poaceae</taxon>
        <taxon>PACMAD clade</taxon>
        <taxon>Panicoideae</taxon>
        <taxon>Andropogonodae</taxon>
        <taxon>Andropogoneae</taxon>
        <taxon>Sorghinae</taxon>
        <taxon>Sorghum</taxon>
    </lineage>
</organism>
<feature type="binding site" evidence="12">
    <location>
        <position position="147"/>
    </location>
    <ligand>
        <name>ATP</name>
        <dbReference type="ChEBI" id="CHEBI:30616"/>
    </ligand>
</feature>
<dbReference type="GO" id="GO:0046872">
    <property type="term" value="F:metal ion binding"/>
    <property type="evidence" value="ECO:0007669"/>
    <property type="project" value="UniProtKB-KW"/>
</dbReference>
<keyword evidence="4" id="KW-0963">Cytoplasm</keyword>
<dbReference type="PROSITE" id="PS00469">
    <property type="entry name" value="NDPK"/>
    <property type="match status" value="1"/>
</dbReference>
<feature type="binding site" evidence="12">
    <location>
        <position position="181"/>
    </location>
    <ligand>
        <name>ATP</name>
        <dbReference type="ChEBI" id="CHEBI:30616"/>
    </ligand>
</feature>
<dbReference type="Gramene" id="KXG30465">
    <property type="protein sequence ID" value="KXG30465"/>
    <property type="gene ID" value="SORBI_3004G184500"/>
</dbReference>
<feature type="region of interest" description="Disordered" evidence="15">
    <location>
        <begin position="1"/>
        <end position="22"/>
    </location>
</feature>
<evidence type="ECO:0000256" key="12">
    <source>
        <dbReference type="PROSITE-ProRule" id="PRU00706"/>
    </source>
</evidence>
<dbReference type="GO" id="GO:0006183">
    <property type="term" value="P:GTP biosynthetic process"/>
    <property type="evidence" value="ECO:0007669"/>
    <property type="project" value="InterPro"/>
</dbReference>